<evidence type="ECO:0000256" key="4">
    <source>
        <dbReference type="ARBA" id="ARBA00023002"/>
    </source>
</evidence>
<dbReference type="SUPFAM" id="SSF46609">
    <property type="entry name" value="Fe,Mn superoxide dismutase (SOD), N-terminal domain"/>
    <property type="match status" value="1"/>
</dbReference>
<dbReference type="EMBL" id="CP009170">
    <property type="protein sequence ID" value="AIS52060.1"/>
    <property type="molecule type" value="Genomic_DNA"/>
</dbReference>
<comment type="similarity">
    <text evidence="1">Belongs to the iron/manganese superoxide dismutase family.</text>
</comment>
<dbReference type="eggNOG" id="COG0605">
    <property type="taxonomic scope" value="Bacteria"/>
</dbReference>
<proteinExistence type="inferred from homology"/>
<feature type="binding site" evidence="5">
    <location>
        <position position="155"/>
    </location>
    <ligand>
        <name>Mn(2+)</name>
        <dbReference type="ChEBI" id="CHEBI:29035"/>
    </ligand>
</feature>
<dbReference type="Gene3D" id="1.10.287.990">
    <property type="entry name" value="Fe,Mn superoxide dismutase (SOD) domain"/>
    <property type="match status" value="1"/>
</dbReference>
<dbReference type="InterPro" id="IPR050265">
    <property type="entry name" value="Fe/Mn_Superoxide_Dismutase"/>
</dbReference>
<sequence>MDKLVAKKYNLVLRGISQRTLEEHYKLYNGYVEKTNEIREKLKTVDRSKANASYSEYRELKLEETYNLDGVKLHELYFENLGGPGGIPDGIIASMITLDFGSFENWRQDFIACGMASRGWTVLCFDPIDLKLHNYLQDLHNQGIVLRTIPLLVLDTYEHAYFIDYGTDKRSYIEAFMNNIKWEEVNRRVTSWIEMHSF</sequence>
<gene>
    <name evidence="7" type="primary">sodB</name>
    <name evidence="7" type="ORF">TKV_c08790</name>
</gene>
<dbReference type="InterPro" id="IPR036324">
    <property type="entry name" value="Mn/Fe_SOD_N_sf"/>
</dbReference>
<name>A0A097AQH1_THEKI</name>
<dbReference type="KEGG" id="tki:TKV_c08790"/>
<evidence type="ECO:0000313" key="8">
    <source>
        <dbReference type="Proteomes" id="UP000029669"/>
    </source>
</evidence>
<evidence type="ECO:0000256" key="1">
    <source>
        <dbReference type="ARBA" id="ARBA00008714"/>
    </source>
</evidence>
<dbReference type="InterPro" id="IPR019832">
    <property type="entry name" value="Mn/Fe_SOD_C"/>
</dbReference>
<dbReference type="InterPro" id="IPR036314">
    <property type="entry name" value="SOD_C_sf"/>
</dbReference>
<evidence type="ECO:0000256" key="3">
    <source>
        <dbReference type="ARBA" id="ARBA00022723"/>
    </source>
</evidence>
<reference evidence="8" key="1">
    <citation type="journal article" date="2015" name="Genome Announc.">
        <title>Whole-Genome Sequences of 80 Environmental and Clinical Isolates of Burkholderia pseudomallei.</title>
        <authorList>
            <person name="Johnson S.L."/>
            <person name="Baker A.L."/>
            <person name="Chain P.S."/>
            <person name="Currie B.J."/>
            <person name="Daligault H.E."/>
            <person name="Davenport K.W."/>
            <person name="Davis C.B."/>
            <person name="Inglis T.J."/>
            <person name="Kaestli M."/>
            <person name="Koren S."/>
            <person name="Mayo M."/>
            <person name="Merritt A.J."/>
            <person name="Price E.P."/>
            <person name="Sarovich D.S."/>
            <person name="Warner J."/>
            <person name="Rosovitz M.J."/>
        </authorList>
    </citation>
    <scope>NUCLEOTIDE SEQUENCE [LARGE SCALE GENOMIC DNA]</scope>
    <source>
        <strain evidence="8">DSM 2030</strain>
    </source>
</reference>
<organism evidence="7 8">
    <name type="scientific">Thermoanaerobacter kivui</name>
    <name type="common">Acetogenium kivui</name>
    <dbReference type="NCBI Taxonomy" id="2325"/>
    <lineage>
        <taxon>Bacteria</taxon>
        <taxon>Bacillati</taxon>
        <taxon>Bacillota</taxon>
        <taxon>Clostridia</taxon>
        <taxon>Thermoanaerobacterales</taxon>
        <taxon>Thermoanaerobacteraceae</taxon>
        <taxon>Thermoanaerobacter</taxon>
    </lineage>
</organism>
<keyword evidence="4 7" id="KW-0560">Oxidoreductase</keyword>
<dbReference type="RefSeq" id="WP_049684871.1">
    <property type="nucleotide sequence ID" value="NZ_CP009170.1"/>
</dbReference>
<dbReference type="OrthoDB" id="9803125at2"/>
<evidence type="ECO:0000256" key="2">
    <source>
        <dbReference type="ARBA" id="ARBA00012682"/>
    </source>
</evidence>
<dbReference type="Pfam" id="PF02777">
    <property type="entry name" value="Sod_Fe_C"/>
    <property type="match status" value="1"/>
</dbReference>
<protein>
    <recommendedName>
        <fullName evidence="2">superoxide dismutase</fullName>
        <ecNumber evidence="2">1.15.1.1</ecNumber>
    </recommendedName>
</protein>
<keyword evidence="8" id="KW-1185">Reference proteome</keyword>
<dbReference type="InterPro" id="IPR001189">
    <property type="entry name" value="Mn/Fe_SOD"/>
</dbReference>
<feature type="binding site" evidence="5">
    <location>
        <position position="24"/>
    </location>
    <ligand>
        <name>Mn(2+)</name>
        <dbReference type="ChEBI" id="CHEBI:29035"/>
    </ligand>
</feature>
<dbReference type="GO" id="GO:0046872">
    <property type="term" value="F:metal ion binding"/>
    <property type="evidence" value="ECO:0007669"/>
    <property type="project" value="UniProtKB-KW"/>
</dbReference>
<dbReference type="SUPFAM" id="SSF54719">
    <property type="entry name" value="Fe,Mn superoxide dismutase (SOD), C-terminal domain"/>
    <property type="match status" value="1"/>
</dbReference>
<evidence type="ECO:0000259" key="6">
    <source>
        <dbReference type="Pfam" id="PF02777"/>
    </source>
</evidence>
<feature type="binding site" evidence="5">
    <location>
        <position position="159"/>
    </location>
    <ligand>
        <name>Mn(2+)</name>
        <dbReference type="ChEBI" id="CHEBI:29035"/>
    </ligand>
</feature>
<dbReference type="EC" id="1.15.1.1" evidence="2"/>
<feature type="binding site" evidence="5">
    <location>
        <position position="74"/>
    </location>
    <ligand>
        <name>Mn(2+)</name>
        <dbReference type="ChEBI" id="CHEBI:29035"/>
    </ligand>
</feature>
<evidence type="ECO:0000313" key="7">
    <source>
        <dbReference type="EMBL" id="AIS52060.1"/>
    </source>
</evidence>
<keyword evidence="3 5" id="KW-0479">Metal-binding</keyword>
<evidence type="ECO:0000256" key="5">
    <source>
        <dbReference type="PIRSR" id="PIRSR000349-1"/>
    </source>
</evidence>
<dbReference type="Gene3D" id="3.55.40.20">
    <property type="entry name" value="Iron/manganese superoxide dismutase, C-terminal domain"/>
    <property type="match status" value="1"/>
</dbReference>
<dbReference type="STRING" id="2325.TKV_c08790"/>
<dbReference type="AlphaFoldDB" id="A0A097AQH1"/>
<dbReference type="PANTHER" id="PTHR11404">
    <property type="entry name" value="SUPEROXIDE DISMUTASE 2"/>
    <property type="match status" value="1"/>
</dbReference>
<dbReference type="PANTHER" id="PTHR11404:SF6">
    <property type="entry name" value="SUPEROXIDE DISMUTASE [MN], MITOCHONDRIAL"/>
    <property type="match status" value="1"/>
</dbReference>
<accession>A0A097AQH1</accession>
<dbReference type="PIRSF" id="PIRSF000349">
    <property type="entry name" value="SODismutase"/>
    <property type="match status" value="1"/>
</dbReference>
<dbReference type="HOGENOM" id="CLU_031625_2_2_9"/>
<feature type="domain" description="Manganese/iron superoxide dismutase C-terminal" evidence="6">
    <location>
        <begin position="89"/>
        <end position="188"/>
    </location>
</feature>
<dbReference type="GO" id="GO:0004784">
    <property type="term" value="F:superoxide dismutase activity"/>
    <property type="evidence" value="ECO:0007669"/>
    <property type="project" value="UniProtKB-EC"/>
</dbReference>
<dbReference type="Proteomes" id="UP000029669">
    <property type="component" value="Chromosome"/>
</dbReference>